<evidence type="ECO:0000313" key="4">
    <source>
        <dbReference type="Proteomes" id="UP001595953"/>
    </source>
</evidence>
<proteinExistence type="predicted"/>
<dbReference type="Proteomes" id="UP001595953">
    <property type="component" value="Unassembled WGS sequence"/>
</dbReference>
<dbReference type="EMBL" id="JBHSGP010000006">
    <property type="protein sequence ID" value="MFC4721369.1"/>
    <property type="molecule type" value="Genomic_DNA"/>
</dbReference>
<dbReference type="InterPro" id="IPR026444">
    <property type="entry name" value="Secre_tail"/>
</dbReference>
<keyword evidence="1" id="KW-0732">Signal</keyword>
<dbReference type="NCBIfam" id="TIGR04183">
    <property type="entry name" value="Por_Secre_tail"/>
    <property type="match status" value="1"/>
</dbReference>
<keyword evidence="4" id="KW-1185">Reference proteome</keyword>
<feature type="domain" description="Secretion system C-terminal sorting" evidence="2">
    <location>
        <begin position="575"/>
        <end position="644"/>
    </location>
</feature>
<evidence type="ECO:0000259" key="2">
    <source>
        <dbReference type="Pfam" id="PF18962"/>
    </source>
</evidence>
<comment type="caution">
    <text evidence="3">The sequence shown here is derived from an EMBL/GenBank/DDBJ whole genome shotgun (WGS) entry which is preliminary data.</text>
</comment>
<dbReference type="RefSeq" id="WP_387961008.1">
    <property type="nucleotide sequence ID" value="NZ_JBHSGP010000006.1"/>
</dbReference>
<name>A0ABV9N273_9FLAO</name>
<evidence type="ECO:0000256" key="1">
    <source>
        <dbReference type="ARBA" id="ARBA00022729"/>
    </source>
</evidence>
<evidence type="ECO:0000313" key="3">
    <source>
        <dbReference type="EMBL" id="MFC4721369.1"/>
    </source>
</evidence>
<organism evidence="3 4">
    <name type="scientific">Geojedonia litorea</name>
    <dbReference type="NCBI Taxonomy" id="1268269"/>
    <lineage>
        <taxon>Bacteria</taxon>
        <taxon>Pseudomonadati</taxon>
        <taxon>Bacteroidota</taxon>
        <taxon>Flavobacteriia</taxon>
        <taxon>Flavobacteriales</taxon>
        <taxon>Flavobacteriaceae</taxon>
        <taxon>Geojedonia</taxon>
    </lineage>
</organism>
<reference evidence="4" key="1">
    <citation type="journal article" date="2019" name="Int. J. Syst. Evol. Microbiol.">
        <title>The Global Catalogue of Microorganisms (GCM) 10K type strain sequencing project: providing services to taxonomists for standard genome sequencing and annotation.</title>
        <authorList>
            <consortium name="The Broad Institute Genomics Platform"/>
            <consortium name="The Broad Institute Genome Sequencing Center for Infectious Disease"/>
            <person name="Wu L."/>
            <person name="Ma J."/>
        </authorList>
    </citation>
    <scope>NUCLEOTIDE SEQUENCE [LARGE SCALE GENOMIC DNA]</scope>
    <source>
        <strain evidence="4">CCUG 63682</strain>
    </source>
</reference>
<accession>A0ABV9N273</accession>
<dbReference type="Pfam" id="PF18962">
    <property type="entry name" value="Por_Secre_tail"/>
    <property type="match status" value="1"/>
</dbReference>
<sequence>MKNSYLLILALFSCVFINAQLLFDEHFNYGDASGDLTLTSSGDWSVLNAVTPKVGYQTSNLSLNNYEYLAKGGAATIAKIDGESVNTGFASVNSGTIYYSVLVNLTDLGNGGIGFFIHLNGSTGIRARLFAIDDGFGKINFGITSQGTPDFITTPYDLNTTYLLVVSYNIATYTSNLYVLSAPLASEPGAPHATQMSGNGPASVSTITIRQSAAGPSGSIDQMRVATTWEDLMQSYFAPALYFPDGPDNETIISIPPETALNAAATFNTPNFSVSNELSACTSNNSQDGYIKWELKDTSDDSLVSSGCIFSSNSGDFSAIPGMTEGNSYSYTVWLVNNAGVALTNPEATYSVIFNVISYNDVSDIAGLRAGTIDENTYYRVTGQVVLSYYNQNENDALYFFQDNSGGIAVTDEDGFMPLITVGDVFETLSGYLKSGANGELMLEITKIERDDPTINNGDITPQQVTLNELYTNYQDYESELVLINDVNFVSPSGDFTINSTYAINDGTRGSNEDLFLADFPQADYITSAYPVPTLPQDLVALVRSKSGAAVTVTARSTSDFALDINDYSSDSFKLYPNPTNKGYVTIGSKHHLPMQVTVVDLMGKQVLSKIVNNNVLNLSELTPGFYLLKISQNNALVTKRIIIE</sequence>
<protein>
    <submittedName>
        <fullName evidence="3">T9SS type A sorting domain-containing protein</fullName>
    </submittedName>
</protein>
<gene>
    <name evidence="3" type="ORF">ACFO5O_03465</name>
</gene>